<dbReference type="HOGENOM" id="CLU_1188411_0_0_7"/>
<keyword evidence="1" id="KW-0472">Membrane</keyword>
<dbReference type="InParanoid" id="D6Z4H5"/>
<feature type="transmembrane region" description="Helical" evidence="1">
    <location>
        <begin position="59"/>
        <end position="78"/>
    </location>
</feature>
<keyword evidence="1" id="KW-0812">Transmembrane</keyword>
<organism evidence="2 3">
    <name type="scientific">Desulfurivibrio alkaliphilus (strain DSM 19089 / UNIQEM U267 / AHT2)</name>
    <dbReference type="NCBI Taxonomy" id="589865"/>
    <lineage>
        <taxon>Bacteria</taxon>
        <taxon>Pseudomonadati</taxon>
        <taxon>Thermodesulfobacteriota</taxon>
        <taxon>Desulfobulbia</taxon>
        <taxon>Desulfobulbales</taxon>
        <taxon>Desulfobulbaceae</taxon>
        <taxon>Desulfurivibrio</taxon>
    </lineage>
</organism>
<accession>D6Z4H5</accession>
<dbReference type="AlphaFoldDB" id="D6Z4H5"/>
<gene>
    <name evidence="2" type="ordered locus">DaAHT2_1759</name>
</gene>
<proteinExistence type="predicted"/>
<dbReference type="STRING" id="589865.DaAHT2_1759"/>
<evidence type="ECO:0000256" key="1">
    <source>
        <dbReference type="SAM" id="Phobius"/>
    </source>
</evidence>
<evidence type="ECO:0000313" key="3">
    <source>
        <dbReference type="Proteomes" id="UP000001508"/>
    </source>
</evidence>
<keyword evidence="3" id="KW-1185">Reference proteome</keyword>
<keyword evidence="1" id="KW-1133">Transmembrane helix</keyword>
<sequence length="233" mass="25726">MSTLAILLYAAVTAAMARYMSRQQFSVLMIGTLFLLGLAGYYGLFFGAAHFMGRYLSPVSPLLAILTVAIGMVAVHQWGPKMMLARWSSAMIPIVVVVLVLGLNTRTYLNKGRGSAIDHIQVKQWVEIHVAPEIWVGAVQTGVLGFFHDRTVNLDGKVNPYALAAKIDQQIPHYVVESPIQYLADWGIAGWIVHEPLNQHFEVMVDDPEQNLGVLRRVTPVPPSASLQGHIDR</sequence>
<dbReference type="eggNOG" id="COG1287">
    <property type="taxonomic scope" value="Bacteria"/>
</dbReference>
<dbReference type="EMBL" id="CP001940">
    <property type="protein sequence ID" value="ADH86450.1"/>
    <property type="molecule type" value="Genomic_DNA"/>
</dbReference>
<dbReference type="Proteomes" id="UP000001508">
    <property type="component" value="Chromosome"/>
</dbReference>
<dbReference type="KEGG" id="dak:DaAHT2_1759"/>
<name>D6Z4H5_DESAT</name>
<evidence type="ECO:0000313" key="2">
    <source>
        <dbReference type="EMBL" id="ADH86450.1"/>
    </source>
</evidence>
<feature type="transmembrane region" description="Helical" evidence="1">
    <location>
        <begin position="27"/>
        <end position="47"/>
    </location>
</feature>
<protein>
    <submittedName>
        <fullName evidence="2">Uncharacterized protein</fullName>
    </submittedName>
</protein>
<feature type="transmembrane region" description="Helical" evidence="1">
    <location>
        <begin position="84"/>
        <end position="103"/>
    </location>
</feature>
<reference evidence="3" key="1">
    <citation type="submission" date="2010-02" db="EMBL/GenBank/DDBJ databases">
        <title>Complete sequence of Desulfurivibrio alkaliphilus AHT2.</title>
        <authorList>
            <consortium name="US DOE Joint Genome Institute"/>
            <person name="Pitluck S."/>
            <person name="Chertkov O."/>
            <person name="Detter J.C."/>
            <person name="Han C."/>
            <person name="Tapia R."/>
            <person name="Larimer F."/>
            <person name="Land M."/>
            <person name="Hauser L."/>
            <person name="Kyrpides N."/>
            <person name="Mikhailova N."/>
            <person name="Sorokin D.Y."/>
            <person name="Muyzer G."/>
            <person name="Woyke T."/>
        </authorList>
    </citation>
    <scope>NUCLEOTIDE SEQUENCE [LARGE SCALE GENOMIC DNA]</scope>
    <source>
        <strain evidence="3">DSM 19089 / UNIQEM U267 / AHT2</strain>
    </source>
</reference>